<evidence type="ECO:0000256" key="2">
    <source>
        <dbReference type="SAM" id="Phobius"/>
    </source>
</evidence>
<proteinExistence type="predicted"/>
<evidence type="ECO:0000313" key="4">
    <source>
        <dbReference type="Proteomes" id="UP000274391"/>
    </source>
</evidence>
<dbReference type="Pfam" id="PF11241">
    <property type="entry name" value="DUF3043"/>
    <property type="match status" value="1"/>
</dbReference>
<evidence type="ECO:0000313" key="3">
    <source>
        <dbReference type="EMBL" id="RRJ86282.1"/>
    </source>
</evidence>
<feature type="transmembrane region" description="Helical" evidence="2">
    <location>
        <begin position="95"/>
        <end position="114"/>
    </location>
</feature>
<dbReference type="EMBL" id="RQVS01000010">
    <property type="protein sequence ID" value="RRJ86282.1"/>
    <property type="molecule type" value="Genomic_DNA"/>
</dbReference>
<gene>
    <name evidence="3" type="ORF">EG850_09290</name>
</gene>
<dbReference type="OrthoDB" id="5194448at2"/>
<keyword evidence="4" id="KW-1185">Reference proteome</keyword>
<keyword evidence="2" id="KW-1133">Transmembrane helix</keyword>
<feature type="transmembrane region" description="Helical" evidence="2">
    <location>
        <begin position="120"/>
        <end position="145"/>
    </location>
</feature>
<dbReference type="Proteomes" id="UP000274391">
    <property type="component" value="Unassembled WGS sequence"/>
</dbReference>
<dbReference type="InterPro" id="IPR021403">
    <property type="entry name" value="DUF3043"/>
</dbReference>
<keyword evidence="2" id="KW-0812">Transmembrane</keyword>
<name>A0A3P3VTZ3_9MICO</name>
<dbReference type="RefSeq" id="WP_124972791.1">
    <property type="nucleotide sequence ID" value="NZ_RQVS01000010.1"/>
</dbReference>
<accession>A0A3P3VTZ3</accession>
<dbReference type="AlphaFoldDB" id="A0A3P3VTZ3"/>
<keyword evidence="2" id="KW-0472">Membrane</keyword>
<organism evidence="3 4">
    <name type="scientific">Gulosibacter macacae</name>
    <dbReference type="NCBI Taxonomy" id="2488791"/>
    <lineage>
        <taxon>Bacteria</taxon>
        <taxon>Bacillati</taxon>
        <taxon>Actinomycetota</taxon>
        <taxon>Actinomycetes</taxon>
        <taxon>Micrococcales</taxon>
        <taxon>Microbacteriaceae</taxon>
        <taxon>Gulosibacter</taxon>
    </lineage>
</organism>
<sequence length="195" mass="22278">MAKQQPAPEEATPEDAQAISGKKGPTPKRREREAENFKPLVPEDRKEARRQAQAKMRTEQAKAREGMARGDDRYLRPGERGPQKRFLRDFVDARITLGEFLIPAMFLVIFATMLPQSMNAATYAMIAIWAFLLLCVAEGILYGVITRRKVAEVVGEDKVEKGFIMQALSRSMQMRFLRMPKAQVKRFEKVEFTGR</sequence>
<evidence type="ECO:0000256" key="1">
    <source>
        <dbReference type="SAM" id="MobiDB-lite"/>
    </source>
</evidence>
<feature type="compositionally biased region" description="Basic and acidic residues" evidence="1">
    <location>
        <begin position="28"/>
        <end position="78"/>
    </location>
</feature>
<reference evidence="3 4" key="1">
    <citation type="submission" date="2018-11" db="EMBL/GenBank/DDBJ databases">
        <title>YIM 102482-1 draft genome.</title>
        <authorList>
            <person name="Li G."/>
            <person name="Jiang Y."/>
        </authorList>
    </citation>
    <scope>NUCLEOTIDE SEQUENCE [LARGE SCALE GENOMIC DNA]</scope>
    <source>
        <strain evidence="3 4">YIM 102482-1</strain>
    </source>
</reference>
<protein>
    <submittedName>
        <fullName evidence="3">DUF3043 domain-containing protein</fullName>
    </submittedName>
</protein>
<comment type="caution">
    <text evidence="3">The sequence shown here is derived from an EMBL/GenBank/DDBJ whole genome shotgun (WGS) entry which is preliminary data.</text>
</comment>
<feature type="region of interest" description="Disordered" evidence="1">
    <location>
        <begin position="1"/>
        <end position="78"/>
    </location>
</feature>